<feature type="transmembrane region" description="Helical" evidence="9">
    <location>
        <begin position="191"/>
        <end position="218"/>
    </location>
</feature>
<dbReference type="Pfam" id="PF00528">
    <property type="entry name" value="BPD_transp_1"/>
    <property type="match status" value="1"/>
</dbReference>
<comment type="function">
    <text evidence="8">Part of the ABC transporter complex CysAWTP (TC 3.A.1.6.1) involved in sulfate/thiosulfate import. Probably responsible for the translocation of the substrate across the membrane.</text>
</comment>
<dbReference type="Gene3D" id="1.10.3720.10">
    <property type="entry name" value="MetI-like"/>
    <property type="match status" value="1"/>
</dbReference>
<keyword evidence="12" id="KW-1185">Reference proteome</keyword>
<comment type="caution">
    <text evidence="11">The sequence shown here is derived from an EMBL/GenBank/DDBJ whole genome shotgun (WGS) entry which is preliminary data.</text>
</comment>
<evidence type="ECO:0000256" key="5">
    <source>
        <dbReference type="ARBA" id="ARBA00022989"/>
    </source>
</evidence>
<proteinExistence type="predicted"/>
<dbReference type="CDD" id="cd06261">
    <property type="entry name" value="TM_PBP2"/>
    <property type="match status" value="1"/>
</dbReference>
<dbReference type="InterPro" id="IPR000515">
    <property type="entry name" value="MetI-like"/>
</dbReference>
<feature type="transmembrane region" description="Helical" evidence="9">
    <location>
        <begin position="238"/>
        <end position="261"/>
    </location>
</feature>
<keyword evidence="7 9" id="KW-0472">Membrane</keyword>
<comment type="subcellular location">
    <subcellularLocation>
        <location evidence="1">Membrane</location>
        <topology evidence="1">Multi-pass membrane protein</topology>
    </subcellularLocation>
</comment>
<feature type="transmembrane region" description="Helical" evidence="9">
    <location>
        <begin position="12"/>
        <end position="32"/>
    </location>
</feature>
<accession>A0A934U680</accession>
<dbReference type="PANTHER" id="PTHR30406:SF1">
    <property type="entry name" value="SULFATE TRANSPORT SYSTEM PERMEASE PROTEIN CYSW"/>
    <property type="match status" value="1"/>
</dbReference>
<evidence type="ECO:0000256" key="1">
    <source>
        <dbReference type="ARBA" id="ARBA00004141"/>
    </source>
</evidence>
<dbReference type="RefSeq" id="WP_199707720.1">
    <property type="nucleotide sequence ID" value="NZ_JAEMNV010000011.1"/>
</dbReference>
<keyword evidence="5 9" id="KW-1133">Transmembrane helix</keyword>
<dbReference type="Proteomes" id="UP000655868">
    <property type="component" value="Unassembled WGS sequence"/>
</dbReference>
<organism evidence="11 12">
    <name type="scientific">Antrihabitans stalagmiti</name>
    <dbReference type="NCBI Taxonomy" id="2799499"/>
    <lineage>
        <taxon>Bacteria</taxon>
        <taxon>Bacillati</taxon>
        <taxon>Actinomycetota</taxon>
        <taxon>Actinomycetes</taxon>
        <taxon>Mycobacteriales</taxon>
        <taxon>Nocardiaceae</taxon>
        <taxon>Antrihabitans</taxon>
    </lineage>
</organism>
<comment type="subunit">
    <text evidence="2">The complex is composed of two ATP-binding proteins (CysA), two transmembrane proteins (CysT and CysW) and a solute-binding protein (CysP).</text>
</comment>
<dbReference type="GO" id="GO:0015419">
    <property type="term" value="F:ABC-type sulfate transporter activity"/>
    <property type="evidence" value="ECO:0007669"/>
    <property type="project" value="InterPro"/>
</dbReference>
<dbReference type="PANTHER" id="PTHR30406">
    <property type="entry name" value="SULFATE TRANSPORT SYSTEM PERMEASE PROTEIN"/>
    <property type="match status" value="1"/>
</dbReference>
<protein>
    <submittedName>
        <fullName evidence="11">Sulfate ABC transporter permease subunit CysW</fullName>
    </submittedName>
</protein>
<evidence type="ECO:0000256" key="3">
    <source>
        <dbReference type="ARBA" id="ARBA00022448"/>
    </source>
</evidence>
<dbReference type="GO" id="GO:0005886">
    <property type="term" value="C:plasma membrane"/>
    <property type="evidence" value="ECO:0007669"/>
    <property type="project" value="InterPro"/>
</dbReference>
<keyword evidence="4 9" id="KW-0812">Transmembrane</keyword>
<sequence>MNISTKSRITMRVIALGYLFILLLLPIGLILFRTFERGIGAFIDSISTPAAISAFNLSLLIVAIVVPINVVFGIVTALALVRGRFPGRGIVQGIVDLPFAVSPIVVGVSLILLWGVNGWFGGIESLGFKVIFGLPGMVIATIFVTLPFVVREVEPVLHEIGDDQEQAAATLGANTWQTFWRITLPAIRWGLTYGVVLTVARSLGEFGAVIMVSSGFPGVSQTLTLLVHSRYIDDHNTFGAYSAATLLMGIALIVLLAMTALDRKRSTK</sequence>
<feature type="domain" description="ABC transmembrane type-1" evidence="10">
    <location>
        <begin position="55"/>
        <end position="259"/>
    </location>
</feature>
<feature type="transmembrane region" description="Helical" evidence="9">
    <location>
        <begin position="126"/>
        <end position="150"/>
    </location>
</feature>
<evidence type="ECO:0000259" key="10">
    <source>
        <dbReference type="PROSITE" id="PS50928"/>
    </source>
</evidence>
<evidence type="ECO:0000256" key="9">
    <source>
        <dbReference type="SAM" id="Phobius"/>
    </source>
</evidence>
<evidence type="ECO:0000313" key="12">
    <source>
        <dbReference type="Proteomes" id="UP000655868"/>
    </source>
</evidence>
<gene>
    <name evidence="11" type="primary">cysW</name>
    <name evidence="11" type="ORF">JGU71_25745</name>
</gene>
<feature type="transmembrane region" description="Helical" evidence="9">
    <location>
        <begin position="93"/>
        <end position="114"/>
    </location>
</feature>
<evidence type="ECO:0000256" key="7">
    <source>
        <dbReference type="ARBA" id="ARBA00023136"/>
    </source>
</evidence>
<keyword evidence="3" id="KW-0813">Transport</keyword>
<dbReference type="PROSITE" id="PS50928">
    <property type="entry name" value="ABC_TM1"/>
    <property type="match status" value="1"/>
</dbReference>
<evidence type="ECO:0000256" key="4">
    <source>
        <dbReference type="ARBA" id="ARBA00022692"/>
    </source>
</evidence>
<evidence type="ECO:0000256" key="2">
    <source>
        <dbReference type="ARBA" id="ARBA00011779"/>
    </source>
</evidence>
<dbReference type="NCBIfam" id="TIGR00969">
    <property type="entry name" value="3a0106s02"/>
    <property type="match status" value="1"/>
</dbReference>
<evidence type="ECO:0000313" key="11">
    <source>
        <dbReference type="EMBL" id="MBJ8342300.1"/>
    </source>
</evidence>
<keyword evidence="6" id="KW-0764">Sulfate transport</keyword>
<dbReference type="InterPro" id="IPR011866">
    <property type="entry name" value="CysW_permease"/>
</dbReference>
<evidence type="ECO:0000256" key="6">
    <source>
        <dbReference type="ARBA" id="ARBA00023032"/>
    </source>
</evidence>
<reference evidence="11" key="1">
    <citation type="submission" date="2020-12" db="EMBL/GenBank/DDBJ databases">
        <title>Antrihabitans popcorni sp. nov. and Antrihabitans auranticaus sp. nov., isolated from a larva cave.</title>
        <authorList>
            <person name="Lee S.D."/>
            <person name="Kim I.S."/>
        </authorList>
    </citation>
    <scope>NUCLEOTIDE SEQUENCE</scope>
    <source>
        <strain evidence="11">YC3-6</strain>
    </source>
</reference>
<dbReference type="SUPFAM" id="SSF161098">
    <property type="entry name" value="MetI-like"/>
    <property type="match status" value="1"/>
</dbReference>
<feature type="transmembrane region" description="Helical" evidence="9">
    <location>
        <begin position="52"/>
        <end position="81"/>
    </location>
</feature>
<dbReference type="NCBIfam" id="TIGR02140">
    <property type="entry name" value="permease_CysW"/>
    <property type="match status" value="1"/>
</dbReference>
<name>A0A934U680_9NOCA</name>
<dbReference type="InterPro" id="IPR035906">
    <property type="entry name" value="MetI-like_sf"/>
</dbReference>
<dbReference type="AlphaFoldDB" id="A0A934U680"/>
<evidence type="ECO:0000256" key="8">
    <source>
        <dbReference type="ARBA" id="ARBA00025323"/>
    </source>
</evidence>
<dbReference type="EMBL" id="JAEMNV010000011">
    <property type="protein sequence ID" value="MBJ8342300.1"/>
    <property type="molecule type" value="Genomic_DNA"/>
</dbReference>
<dbReference type="InterPro" id="IPR005667">
    <property type="entry name" value="Sulph_transpt2"/>
</dbReference>